<evidence type="ECO:0000313" key="8">
    <source>
        <dbReference type="EMBL" id="PPK60525.1"/>
    </source>
</evidence>
<evidence type="ECO:0000256" key="4">
    <source>
        <dbReference type="ARBA" id="ARBA00022884"/>
    </source>
</evidence>
<evidence type="ECO:0000256" key="1">
    <source>
        <dbReference type="ARBA" id="ARBA00003088"/>
    </source>
</evidence>
<comment type="similarity">
    <text evidence="2">Belongs to the CRISPR-associated Csm5 family.</text>
</comment>
<dbReference type="Pfam" id="PF03787">
    <property type="entry name" value="RAMPs"/>
    <property type="match status" value="1"/>
</dbReference>
<evidence type="ECO:0000256" key="5">
    <source>
        <dbReference type="ARBA" id="ARBA00023118"/>
    </source>
</evidence>
<dbReference type="PANTHER" id="PTHR38007">
    <property type="entry name" value="CRISPR SYSTEM CMS PROTEIN CSM5"/>
    <property type="match status" value="1"/>
</dbReference>
<dbReference type="NCBIfam" id="TIGR01899">
    <property type="entry name" value="cas_TM1807_csm5"/>
    <property type="match status" value="1"/>
</dbReference>
<dbReference type="Proteomes" id="UP000239861">
    <property type="component" value="Unassembled WGS sequence"/>
</dbReference>
<organism evidence="8 9">
    <name type="scientific">Malaciobacter marinus</name>
    <dbReference type="NCBI Taxonomy" id="505249"/>
    <lineage>
        <taxon>Bacteria</taxon>
        <taxon>Pseudomonadati</taxon>
        <taxon>Campylobacterota</taxon>
        <taxon>Epsilonproteobacteria</taxon>
        <taxon>Campylobacterales</taxon>
        <taxon>Arcobacteraceae</taxon>
        <taxon>Malaciobacter</taxon>
    </lineage>
</organism>
<evidence type="ECO:0000259" key="7">
    <source>
        <dbReference type="Pfam" id="PF03787"/>
    </source>
</evidence>
<evidence type="ECO:0000313" key="9">
    <source>
        <dbReference type="Proteomes" id="UP000239861"/>
    </source>
</evidence>
<dbReference type="InterPro" id="IPR005537">
    <property type="entry name" value="RAMP_III_fam"/>
</dbReference>
<feature type="domain" description="CRISPR type III-associated protein" evidence="7">
    <location>
        <begin position="5"/>
        <end position="261"/>
    </location>
</feature>
<reference evidence="8 9" key="1">
    <citation type="submission" date="2018-02" db="EMBL/GenBank/DDBJ databases">
        <title>Subsurface microbial communities from deep shales in Ohio and West Virginia, USA.</title>
        <authorList>
            <person name="Wrighton K."/>
        </authorList>
    </citation>
    <scope>NUCLEOTIDE SEQUENCE [LARGE SCALE GENOMIC DNA]</scope>
    <source>
        <strain evidence="8 9">MARC-MIP3H16</strain>
    </source>
</reference>
<dbReference type="AlphaFoldDB" id="A0AB36ZWP3"/>
<keyword evidence="5" id="KW-0051">Antiviral defense</keyword>
<dbReference type="InterPro" id="IPR010173">
    <property type="entry name" value="CRISPR-assoc_Csm5"/>
</dbReference>
<dbReference type="PANTHER" id="PTHR38007:SF1">
    <property type="entry name" value="CRISPR SYSTEM CMS PROTEIN CSM5"/>
    <property type="match status" value="1"/>
</dbReference>
<name>A0AB36ZWP3_9BACT</name>
<dbReference type="GO" id="GO:0003723">
    <property type="term" value="F:RNA binding"/>
    <property type="evidence" value="ECO:0007669"/>
    <property type="project" value="UniProtKB-KW"/>
</dbReference>
<accession>A0AB36ZWP3</accession>
<dbReference type="EMBL" id="PTIW01000020">
    <property type="protein sequence ID" value="PPK60525.1"/>
    <property type="molecule type" value="Genomic_DNA"/>
</dbReference>
<evidence type="ECO:0000256" key="3">
    <source>
        <dbReference type="ARBA" id="ARBA00016113"/>
    </source>
</evidence>
<evidence type="ECO:0000256" key="6">
    <source>
        <dbReference type="ARBA" id="ARBA00031720"/>
    </source>
</evidence>
<dbReference type="RefSeq" id="WP_104412462.1">
    <property type="nucleotide sequence ID" value="NZ_PTIW01000020.1"/>
</dbReference>
<sequence length="341" mass="39831">MAKYKITVLTPLHIGTGNSYNQNFNMLCKGGFVYLYDEFKLVDFLLSKGDYIPEDFSKLKEKIRNYKDEIIKSNLHLRKIKNNFSSLENKDVLENVSSSNKPIVTGSSIKGAIRTAILNSLHLKDERSKHLFNSLKNKNIYRDRFSKGRKTEDTFDKDFKSLFTYLKVSDSIETNLNTQIFKSINIKKNKKHQSSREKRVFKIQNNVECISAKQMFYIDIKDESIKKYGKNIFSNLGKICNKFYLNAFNKENELYFNLFSLGKDFEINEESNDVFLLNIGRFSGAEIKSLDNFRYIKNSKAEDKKESSTRTFALKDDVEDNVYFEKELLPFGWVLCELVKD</sequence>
<gene>
    <name evidence="8" type="ORF">B0F89_12029</name>
</gene>
<dbReference type="GO" id="GO:0051607">
    <property type="term" value="P:defense response to virus"/>
    <property type="evidence" value="ECO:0007669"/>
    <property type="project" value="UniProtKB-KW"/>
</dbReference>
<protein>
    <recommendedName>
        <fullName evidence="3">CRISPR system Cms protein Csm5</fullName>
    </recommendedName>
    <alternativeName>
        <fullName evidence="6">CRISPR type III A-associated protein Csm5</fullName>
    </alternativeName>
</protein>
<comment type="function">
    <text evidence="1">This subunit might be involved in maturation of a crRNA intermediate to its mature form.</text>
</comment>
<keyword evidence="4" id="KW-0694">RNA-binding</keyword>
<proteinExistence type="inferred from homology"/>
<comment type="caution">
    <text evidence="8">The sequence shown here is derived from an EMBL/GenBank/DDBJ whole genome shotgun (WGS) entry which is preliminary data.</text>
</comment>
<evidence type="ECO:0000256" key="2">
    <source>
        <dbReference type="ARBA" id="ARBA00006680"/>
    </source>
</evidence>